<dbReference type="Gene3D" id="3.30.559.10">
    <property type="entry name" value="Chloramphenicol acetyltransferase-like domain"/>
    <property type="match status" value="1"/>
</dbReference>
<dbReference type="Gramene" id="ONK81368">
    <property type="protein sequence ID" value="ONK81368"/>
    <property type="gene ID" value="A4U43_C01F28300"/>
</dbReference>
<dbReference type="Pfam" id="PF02458">
    <property type="entry name" value="Transferase"/>
    <property type="match status" value="1"/>
</dbReference>
<dbReference type="EMBL" id="CM007381">
    <property type="protein sequence ID" value="ONK81368.1"/>
    <property type="molecule type" value="Genomic_DNA"/>
</dbReference>
<dbReference type="PANTHER" id="PTHR31147">
    <property type="entry name" value="ACYL TRANSFERASE 4"/>
    <property type="match status" value="1"/>
</dbReference>
<dbReference type="SUPFAM" id="SSF52777">
    <property type="entry name" value="CoA-dependent acyltransferases"/>
    <property type="match status" value="1"/>
</dbReference>
<organism evidence="3 4">
    <name type="scientific">Asparagus officinalis</name>
    <name type="common">Garden asparagus</name>
    <dbReference type="NCBI Taxonomy" id="4686"/>
    <lineage>
        <taxon>Eukaryota</taxon>
        <taxon>Viridiplantae</taxon>
        <taxon>Streptophyta</taxon>
        <taxon>Embryophyta</taxon>
        <taxon>Tracheophyta</taxon>
        <taxon>Spermatophyta</taxon>
        <taxon>Magnoliopsida</taxon>
        <taxon>Liliopsida</taxon>
        <taxon>Asparagales</taxon>
        <taxon>Asparagaceae</taxon>
        <taxon>Asparagoideae</taxon>
        <taxon>Asparagus</taxon>
    </lineage>
</organism>
<dbReference type="Proteomes" id="UP000243459">
    <property type="component" value="Chromosome 1"/>
</dbReference>
<evidence type="ECO:0000256" key="2">
    <source>
        <dbReference type="SAM" id="MobiDB-lite"/>
    </source>
</evidence>
<feature type="region of interest" description="Disordered" evidence="2">
    <location>
        <begin position="211"/>
        <end position="279"/>
    </location>
</feature>
<keyword evidence="4" id="KW-1185">Reference proteome</keyword>
<evidence type="ECO:0000313" key="3">
    <source>
        <dbReference type="EMBL" id="ONK81368.1"/>
    </source>
</evidence>
<dbReference type="InterPro" id="IPR023213">
    <property type="entry name" value="CAT-like_dom_sf"/>
</dbReference>
<feature type="compositionally biased region" description="Basic and acidic residues" evidence="2">
    <location>
        <begin position="262"/>
        <end position="279"/>
    </location>
</feature>
<gene>
    <name evidence="3" type="ORF">A4U43_C01F28300</name>
</gene>
<evidence type="ECO:0000256" key="1">
    <source>
        <dbReference type="ARBA" id="ARBA00009861"/>
    </source>
</evidence>
<evidence type="ECO:0000313" key="4">
    <source>
        <dbReference type="Proteomes" id="UP000243459"/>
    </source>
</evidence>
<dbReference type="OMA" id="FAPLENM"/>
<sequence length="279" mass="30978">MATSDFSVTIGQPTLVAPETPTPHEFKYLSNIDDQMGLRNHIPFIHVYRRPQNGPGCDPGPIIHQALSRALIHYYPLAGRLRNGGKEKLVVECTGEGMVYRDADADVTIELLRKANGGIRPPFRHLDRFLVNDVWGCNSIINSPLLRVQVTRLACGGFILAYTFNHCICDGFGAHQFITAVAELARNPTLTSPSIIPAWSREILAPRSPPNVTYTHPEYDQVDNVTPLPSPPTELDFRQLTQTSVSSPRTDGRPSSGRPPRGRTDVASLKRQERLWTPP</sequence>
<accession>A0A5P1FT21</accession>
<comment type="similarity">
    <text evidence="1">Belongs to the plant acyltransferase family.</text>
</comment>
<dbReference type="InterPro" id="IPR050898">
    <property type="entry name" value="Plant_acyltransferase"/>
</dbReference>
<dbReference type="AlphaFoldDB" id="A0A5P1FT21"/>
<reference evidence="4" key="1">
    <citation type="journal article" date="2017" name="Nat. Commun.">
        <title>The asparagus genome sheds light on the origin and evolution of a young Y chromosome.</title>
        <authorList>
            <person name="Harkess A."/>
            <person name="Zhou J."/>
            <person name="Xu C."/>
            <person name="Bowers J.E."/>
            <person name="Van der Hulst R."/>
            <person name="Ayyampalayam S."/>
            <person name="Mercati F."/>
            <person name="Riccardi P."/>
            <person name="McKain M.R."/>
            <person name="Kakrana A."/>
            <person name="Tang H."/>
            <person name="Ray J."/>
            <person name="Groenendijk J."/>
            <person name="Arikit S."/>
            <person name="Mathioni S.M."/>
            <person name="Nakano M."/>
            <person name="Shan H."/>
            <person name="Telgmann-Rauber A."/>
            <person name="Kanno A."/>
            <person name="Yue Z."/>
            <person name="Chen H."/>
            <person name="Li W."/>
            <person name="Chen Y."/>
            <person name="Xu X."/>
            <person name="Zhang Y."/>
            <person name="Luo S."/>
            <person name="Chen H."/>
            <person name="Gao J."/>
            <person name="Mao Z."/>
            <person name="Pires J.C."/>
            <person name="Luo M."/>
            <person name="Kudrna D."/>
            <person name="Wing R.A."/>
            <person name="Meyers B.C."/>
            <person name="Yi K."/>
            <person name="Kong H."/>
            <person name="Lavrijsen P."/>
            <person name="Sunseri F."/>
            <person name="Falavigna A."/>
            <person name="Ye Y."/>
            <person name="Leebens-Mack J.H."/>
            <person name="Chen G."/>
        </authorList>
    </citation>
    <scope>NUCLEOTIDE SEQUENCE [LARGE SCALE GENOMIC DNA]</scope>
    <source>
        <strain evidence="4">cv. DH0086</strain>
    </source>
</reference>
<proteinExistence type="inferred from homology"/>
<feature type="compositionally biased region" description="Low complexity" evidence="2">
    <location>
        <begin position="246"/>
        <end position="259"/>
    </location>
</feature>
<name>A0A5P1FT21_ASPOF</name>
<protein>
    <submittedName>
        <fullName evidence="3">Uncharacterized protein</fullName>
    </submittedName>
</protein>